<sequence length="1275" mass="144542">MANTTIVAGIGASAGGLEALRSLTAHLPRDGNIAYIIAQHLSPHHRSMLVSLLSKDSPLPVLAAQDQAPIEPGHIYITPPSHDIVIDSDNCIRLRQPAETPGPKPSIDVLFSSLATHKKELAMGIILSGTGSDGAMGVRAIKAEGGIAIAQEPATAKYDSMPNAAISTSHVDIILPPERIGGEIQEISRFPDTFLVDKQIKKAPNNLERIFRLLYEKGDVDFSQYKLTTINRRIERRMAANRLSNLTEYVDYLEDSPDEWKLLFKDILISVTAFFRDDEAFTALEKVLHQVVRSKRSGESIRLWIPGCATGEEAYSLAILLCEALHASSKKCQVQIFATDIDTDALLLARKGVYPQPLLENVKNAHLLEKYFLRKGSTFEVIKAIREMIVFSRHNLVKDPPFLRIDLVSCRNLLIYFNQELQKKVFALFHYALNDRGILFLGKSESVTESDGRFHAQNEKAKIFESKGGRKTPVVQQNAIYPPHQRDTSRPASQEFRMEDALSQTALHLLAKRSVVIDSDYHILHVRGKAADYLTLPSGDFSGNILKMLNRELATDLRAAINALGKKDQQVYQGHQRRITATDGSTAYVRLQVCAVEYDHEPLGYYLVIFDEVAESTALNHCPVERTESDGENLHVQELQHELISTKEHLQTVIEELETSNEELQSLNEELQSSNEELQSSNEELETTNEEMQSTNEELRSAYSELQAVYNEKEQQRLLLMEKTSELESSQQTLQARQSFIAGIMQASPVGIIHLDADGNVSFANTYAEQLFGLSANSLQGAGYSIIESMLKDTNENPIDAQQMPLSLATKYRKTQYNLEYRVDIAGTSRYLSVNITPSFRSGKLHNALLAIVDITEKTDMQRELTHKQQELQQINEDLEKRVEMEVRQRVHRESLISAIYDAANVGICITDGMMRIVHANQAFCSMFDIHPAEVSGESMLTFIPPERHHAYRKKHHNLMQFSDQDRGVERTMLRRDGAPLDVLVSRRVMTTEDDEPALLSIITDISRIKHIQREKEQQEKLLIQQTKMAAMGEMISAIAHQWRQPLNTMSMLVQDIRDAYRFGELDEHSLNDKVQRAMDTFRYMSTTIDDFRNFFVPDKDKEEFDLLDVLYSVAHMLHDQYRSHQVYLYRRFPRSRRRVILTQDSDQRQKYPLLGYPNETKQVIFNLFNNAHDAIIMNRERLGDDYEGWIEVELTRLRQGRVRLKVSDNGGGIPSEVMSRIFEPYFTTKEQTKGAAVVGTGIGLYMAKIIVEESMQGKITVHNCDDGAVFTVEM</sequence>
<evidence type="ECO:0000256" key="1">
    <source>
        <dbReference type="ARBA" id="ARBA00000085"/>
    </source>
</evidence>
<feature type="domain" description="CheR-type methyltransferase" evidence="13">
    <location>
        <begin position="195"/>
        <end position="468"/>
    </location>
</feature>
<dbReference type="Pfam" id="PF01739">
    <property type="entry name" value="CheR"/>
    <property type="match status" value="1"/>
</dbReference>
<dbReference type="InterPro" id="IPR000673">
    <property type="entry name" value="Sig_transdc_resp-reg_Me-estase"/>
</dbReference>
<dbReference type="GO" id="GO:0000156">
    <property type="term" value="F:phosphorelay response regulator activity"/>
    <property type="evidence" value="ECO:0007669"/>
    <property type="project" value="InterPro"/>
</dbReference>
<dbReference type="GO" id="GO:0006355">
    <property type="term" value="P:regulation of DNA-templated transcription"/>
    <property type="evidence" value="ECO:0007669"/>
    <property type="project" value="InterPro"/>
</dbReference>
<feature type="region of interest" description="Disordered" evidence="8">
    <location>
        <begin position="667"/>
        <end position="698"/>
    </location>
</feature>
<dbReference type="InterPro" id="IPR013767">
    <property type="entry name" value="PAS_fold"/>
</dbReference>
<dbReference type="InterPro" id="IPR000780">
    <property type="entry name" value="CheR_MeTrfase"/>
</dbReference>
<evidence type="ECO:0000256" key="8">
    <source>
        <dbReference type="SAM" id="MobiDB-lite"/>
    </source>
</evidence>
<dbReference type="SUPFAM" id="SSF55874">
    <property type="entry name" value="ATPase domain of HSP90 chaperone/DNA topoisomerase II/histidine kinase"/>
    <property type="match status" value="1"/>
</dbReference>
<comment type="caution">
    <text evidence="14">The sequence shown here is derived from an EMBL/GenBank/DDBJ whole genome shotgun (WGS) entry which is preliminary data.</text>
</comment>
<dbReference type="Gene3D" id="3.30.450.20">
    <property type="entry name" value="PAS domain"/>
    <property type="match status" value="2"/>
</dbReference>
<evidence type="ECO:0000256" key="7">
    <source>
        <dbReference type="SAM" id="Coils"/>
    </source>
</evidence>
<dbReference type="CDD" id="cd16434">
    <property type="entry name" value="CheB-CheR_fusion"/>
    <property type="match status" value="1"/>
</dbReference>
<dbReference type="Pfam" id="PF02518">
    <property type="entry name" value="HATPase_c"/>
    <property type="match status" value="1"/>
</dbReference>
<dbReference type="SMART" id="SM00387">
    <property type="entry name" value="HATPase_c"/>
    <property type="match status" value="1"/>
</dbReference>
<dbReference type="AlphaFoldDB" id="A0A7W8DGY2"/>
<feature type="domain" description="CheB-type methylesterase" evidence="12">
    <location>
        <begin position="1"/>
        <end position="184"/>
    </location>
</feature>
<evidence type="ECO:0000256" key="6">
    <source>
        <dbReference type="PROSITE-ProRule" id="PRU00050"/>
    </source>
</evidence>
<feature type="active site" evidence="6">
    <location>
        <position position="40"/>
    </location>
</feature>
<organism evidence="14 15">
    <name type="scientific">Desulfurispira natronophila</name>
    <dbReference type="NCBI Taxonomy" id="682562"/>
    <lineage>
        <taxon>Bacteria</taxon>
        <taxon>Pseudomonadati</taxon>
        <taxon>Chrysiogenota</taxon>
        <taxon>Chrysiogenia</taxon>
        <taxon>Chrysiogenales</taxon>
        <taxon>Chrysiogenaceae</taxon>
        <taxon>Desulfurispira</taxon>
    </lineage>
</organism>
<evidence type="ECO:0000313" key="14">
    <source>
        <dbReference type="EMBL" id="MBB5021839.1"/>
    </source>
</evidence>
<dbReference type="InterPro" id="IPR000014">
    <property type="entry name" value="PAS"/>
</dbReference>
<dbReference type="GO" id="GO:0006935">
    <property type="term" value="P:chemotaxis"/>
    <property type="evidence" value="ECO:0007669"/>
    <property type="project" value="UniProtKB-UniRule"/>
</dbReference>
<dbReference type="GO" id="GO:0032259">
    <property type="term" value="P:methylation"/>
    <property type="evidence" value="ECO:0007669"/>
    <property type="project" value="UniProtKB-KW"/>
</dbReference>
<dbReference type="EC" id="2.1.1.80" evidence="14"/>
<dbReference type="PRINTS" id="PR00996">
    <property type="entry name" value="CHERMTFRASE"/>
</dbReference>
<dbReference type="GO" id="GO:0005737">
    <property type="term" value="C:cytoplasm"/>
    <property type="evidence" value="ECO:0007669"/>
    <property type="project" value="InterPro"/>
</dbReference>
<feature type="active site" evidence="6">
    <location>
        <position position="133"/>
    </location>
</feature>
<dbReference type="SUPFAM" id="SSF47757">
    <property type="entry name" value="Chemotaxis receptor methyltransferase CheR, N-terminal domain"/>
    <property type="match status" value="1"/>
</dbReference>
<dbReference type="EMBL" id="JACHID010000006">
    <property type="protein sequence ID" value="MBB5021839.1"/>
    <property type="molecule type" value="Genomic_DNA"/>
</dbReference>
<keyword evidence="6" id="KW-0145">Chemotaxis</keyword>
<evidence type="ECO:0000259" key="9">
    <source>
        <dbReference type="PROSITE" id="PS50109"/>
    </source>
</evidence>
<dbReference type="SMART" id="SM00091">
    <property type="entry name" value="PAS"/>
    <property type="match status" value="2"/>
</dbReference>
<dbReference type="GO" id="GO:0008984">
    <property type="term" value="F:protein-glutamate methylesterase activity"/>
    <property type="evidence" value="ECO:0007669"/>
    <property type="project" value="UniProtKB-EC"/>
</dbReference>
<evidence type="ECO:0000256" key="3">
    <source>
        <dbReference type="ARBA" id="ARBA00022603"/>
    </source>
</evidence>
<keyword evidence="4 14" id="KW-0808">Transferase</keyword>
<dbReference type="Pfam" id="PF03705">
    <property type="entry name" value="CheR_N"/>
    <property type="match status" value="1"/>
</dbReference>
<dbReference type="InterPro" id="IPR036804">
    <property type="entry name" value="CheR_N_sf"/>
</dbReference>
<dbReference type="InterPro" id="IPR005467">
    <property type="entry name" value="His_kinase_dom"/>
</dbReference>
<feature type="domain" description="Histidine kinase" evidence="9">
    <location>
        <begin position="1038"/>
        <end position="1275"/>
    </location>
</feature>
<evidence type="ECO:0000259" key="10">
    <source>
        <dbReference type="PROSITE" id="PS50112"/>
    </source>
</evidence>
<dbReference type="PROSITE" id="PS50122">
    <property type="entry name" value="CHEB"/>
    <property type="match status" value="1"/>
</dbReference>
<dbReference type="PROSITE" id="PS50123">
    <property type="entry name" value="CHER"/>
    <property type="match status" value="1"/>
</dbReference>
<dbReference type="InterPro" id="IPR022642">
    <property type="entry name" value="CheR_C"/>
</dbReference>
<dbReference type="Gene3D" id="3.40.50.150">
    <property type="entry name" value="Vaccinia Virus protein VP39"/>
    <property type="match status" value="1"/>
</dbReference>
<keyword evidence="6 14" id="KW-0378">Hydrolase</keyword>
<dbReference type="PROSITE" id="PS50109">
    <property type="entry name" value="HIS_KIN"/>
    <property type="match status" value="1"/>
</dbReference>
<dbReference type="Pfam" id="PF08448">
    <property type="entry name" value="PAS_4"/>
    <property type="match status" value="1"/>
</dbReference>
<name>A0A7W8DGY2_9BACT</name>
<dbReference type="SMART" id="SM00138">
    <property type="entry name" value="MeTrc"/>
    <property type="match status" value="1"/>
</dbReference>
<dbReference type="InterPro" id="IPR036097">
    <property type="entry name" value="HisK_dim/P_sf"/>
</dbReference>
<dbReference type="PANTHER" id="PTHR24422:SF27">
    <property type="entry name" value="PROTEIN-GLUTAMATE O-METHYLTRANSFERASE"/>
    <property type="match status" value="1"/>
</dbReference>
<dbReference type="CDD" id="cd00075">
    <property type="entry name" value="HATPase"/>
    <property type="match status" value="1"/>
</dbReference>
<dbReference type="EC" id="3.1.1.61" evidence="14"/>
<evidence type="ECO:0000313" key="15">
    <source>
        <dbReference type="Proteomes" id="UP000528322"/>
    </source>
</evidence>
<feature type="domain" description="PAC" evidence="11">
    <location>
        <begin position="967"/>
        <end position="1018"/>
    </location>
</feature>
<dbReference type="InterPro" id="IPR022641">
    <property type="entry name" value="CheR_N"/>
</dbReference>
<dbReference type="Gene3D" id="1.10.155.10">
    <property type="entry name" value="Chemotaxis receptor methyltransferase CheR, N-terminal domain"/>
    <property type="match status" value="1"/>
</dbReference>
<keyword evidence="5" id="KW-0949">S-adenosyl-L-methionine</keyword>
<protein>
    <submittedName>
        <fullName evidence="14">Two-component system CheB/CheR fusion protein</fullName>
        <ecNumber evidence="14">2.1.1.80</ecNumber>
        <ecNumber evidence="14">3.1.1.61</ecNumber>
    </submittedName>
</protein>
<dbReference type="SUPFAM" id="SSF52738">
    <property type="entry name" value="Methylesterase CheB, C-terminal domain"/>
    <property type="match status" value="1"/>
</dbReference>
<dbReference type="GO" id="GO:0000155">
    <property type="term" value="F:phosphorelay sensor kinase activity"/>
    <property type="evidence" value="ECO:0007669"/>
    <property type="project" value="InterPro"/>
</dbReference>
<accession>A0A7W8DGY2</accession>
<dbReference type="InterPro" id="IPR000700">
    <property type="entry name" value="PAS-assoc_C"/>
</dbReference>
<dbReference type="Gene3D" id="3.30.565.10">
    <property type="entry name" value="Histidine kinase-like ATPase, C-terminal domain"/>
    <property type="match status" value="1"/>
</dbReference>
<evidence type="ECO:0000259" key="12">
    <source>
        <dbReference type="PROSITE" id="PS50122"/>
    </source>
</evidence>
<keyword evidence="3 14" id="KW-0489">Methyltransferase</keyword>
<dbReference type="SUPFAM" id="SSF47384">
    <property type="entry name" value="Homodimeric domain of signal transducing histidine kinase"/>
    <property type="match status" value="1"/>
</dbReference>
<dbReference type="SUPFAM" id="SSF53335">
    <property type="entry name" value="S-adenosyl-L-methionine-dependent methyltransferases"/>
    <property type="match status" value="1"/>
</dbReference>
<dbReference type="CDD" id="cd00082">
    <property type="entry name" value="HisKA"/>
    <property type="match status" value="1"/>
</dbReference>
<dbReference type="PANTHER" id="PTHR24422">
    <property type="entry name" value="CHEMOTAXIS PROTEIN METHYLTRANSFERASE"/>
    <property type="match status" value="1"/>
</dbReference>
<dbReference type="Proteomes" id="UP000528322">
    <property type="component" value="Unassembled WGS sequence"/>
</dbReference>
<proteinExistence type="predicted"/>
<evidence type="ECO:0000256" key="5">
    <source>
        <dbReference type="ARBA" id="ARBA00022691"/>
    </source>
</evidence>
<dbReference type="InterPro" id="IPR013656">
    <property type="entry name" value="PAS_4"/>
</dbReference>
<dbReference type="InterPro" id="IPR050903">
    <property type="entry name" value="Bact_Chemotaxis_MeTrfase"/>
</dbReference>
<dbReference type="RefSeq" id="WP_183731282.1">
    <property type="nucleotide sequence ID" value="NZ_JACHID010000006.1"/>
</dbReference>
<feature type="domain" description="PAS" evidence="10">
    <location>
        <begin position="737"/>
        <end position="781"/>
    </location>
</feature>
<evidence type="ECO:0000256" key="4">
    <source>
        <dbReference type="ARBA" id="ARBA00022679"/>
    </source>
</evidence>
<evidence type="ECO:0000256" key="2">
    <source>
        <dbReference type="ARBA" id="ARBA00001541"/>
    </source>
</evidence>
<dbReference type="GO" id="GO:0008983">
    <property type="term" value="F:protein-glutamate O-methyltransferase activity"/>
    <property type="evidence" value="ECO:0007669"/>
    <property type="project" value="UniProtKB-EC"/>
</dbReference>
<dbReference type="InterPro" id="IPR003661">
    <property type="entry name" value="HisK_dim/P_dom"/>
</dbReference>
<evidence type="ECO:0000259" key="13">
    <source>
        <dbReference type="PROSITE" id="PS50123"/>
    </source>
</evidence>
<keyword evidence="15" id="KW-1185">Reference proteome</keyword>
<feature type="domain" description="PAS" evidence="10">
    <location>
        <begin position="893"/>
        <end position="963"/>
    </location>
</feature>
<feature type="coiled-coil region" evidence="7">
    <location>
        <begin position="858"/>
        <end position="889"/>
    </location>
</feature>
<dbReference type="InterPro" id="IPR003594">
    <property type="entry name" value="HATPase_dom"/>
</dbReference>
<comment type="catalytic activity">
    <reaction evidence="2">
        <text>L-glutamyl-[protein] + S-adenosyl-L-methionine = [protein]-L-glutamate 5-O-methyl ester + S-adenosyl-L-homocysteine</text>
        <dbReference type="Rhea" id="RHEA:24452"/>
        <dbReference type="Rhea" id="RHEA-COMP:10208"/>
        <dbReference type="Rhea" id="RHEA-COMP:10311"/>
        <dbReference type="ChEBI" id="CHEBI:29973"/>
        <dbReference type="ChEBI" id="CHEBI:57856"/>
        <dbReference type="ChEBI" id="CHEBI:59789"/>
        <dbReference type="ChEBI" id="CHEBI:82795"/>
        <dbReference type="EC" id="2.1.1.80"/>
    </reaction>
</comment>
<dbReference type="Pfam" id="PF01339">
    <property type="entry name" value="CheB_methylest"/>
    <property type="match status" value="1"/>
</dbReference>
<gene>
    <name evidence="14" type="ORF">HNR37_001153</name>
</gene>
<dbReference type="PROSITE" id="PS50113">
    <property type="entry name" value="PAC"/>
    <property type="match status" value="1"/>
</dbReference>
<dbReference type="Gene3D" id="3.40.50.180">
    <property type="entry name" value="Methylesterase CheB, C-terminal domain"/>
    <property type="match status" value="1"/>
</dbReference>
<dbReference type="CDD" id="cd00130">
    <property type="entry name" value="PAS"/>
    <property type="match status" value="2"/>
</dbReference>
<keyword evidence="7" id="KW-0175">Coiled coil</keyword>
<dbReference type="SUPFAM" id="SSF55785">
    <property type="entry name" value="PYP-like sensor domain (PAS domain)"/>
    <property type="match status" value="2"/>
</dbReference>
<comment type="catalytic activity">
    <reaction evidence="1">
        <text>ATP + protein L-histidine = ADP + protein N-phospho-L-histidine.</text>
        <dbReference type="EC" id="2.7.13.3"/>
    </reaction>
</comment>
<dbReference type="PROSITE" id="PS50112">
    <property type="entry name" value="PAS"/>
    <property type="match status" value="2"/>
</dbReference>
<evidence type="ECO:0000259" key="11">
    <source>
        <dbReference type="PROSITE" id="PS50113"/>
    </source>
</evidence>
<feature type="compositionally biased region" description="Low complexity" evidence="8">
    <location>
        <begin position="667"/>
        <end position="682"/>
    </location>
</feature>
<feature type="active site" evidence="6">
    <location>
        <position position="13"/>
    </location>
</feature>
<reference evidence="14 15" key="1">
    <citation type="submission" date="2020-08" db="EMBL/GenBank/DDBJ databases">
        <title>Genomic Encyclopedia of Type Strains, Phase IV (KMG-IV): sequencing the most valuable type-strain genomes for metagenomic binning, comparative biology and taxonomic classification.</title>
        <authorList>
            <person name="Goeker M."/>
        </authorList>
    </citation>
    <scope>NUCLEOTIDE SEQUENCE [LARGE SCALE GENOMIC DNA]</scope>
    <source>
        <strain evidence="14 15">DSM 22071</strain>
    </source>
</reference>
<dbReference type="Pfam" id="PF00989">
    <property type="entry name" value="PAS"/>
    <property type="match status" value="1"/>
</dbReference>
<dbReference type="InterPro" id="IPR035965">
    <property type="entry name" value="PAS-like_dom_sf"/>
</dbReference>
<dbReference type="Gene3D" id="1.10.287.130">
    <property type="match status" value="1"/>
</dbReference>
<dbReference type="InterPro" id="IPR029063">
    <property type="entry name" value="SAM-dependent_MTases_sf"/>
</dbReference>
<dbReference type="InterPro" id="IPR035909">
    <property type="entry name" value="CheB_C"/>
</dbReference>
<dbReference type="NCBIfam" id="TIGR00229">
    <property type="entry name" value="sensory_box"/>
    <property type="match status" value="2"/>
</dbReference>
<dbReference type="InterPro" id="IPR036890">
    <property type="entry name" value="HATPase_C_sf"/>
</dbReference>